<dbReference type="InterPro" id="IPR016270">
    <property type="entry name" value="PGS1"/>
</dbReference>
<sequence>MLFNDPRSYIHALPRFALAAEDIITLTDTAAFRETLLAHIAKAQHRIYLTALYLQHDEGGAMVLEALYAARKRNPALEIAVLVDWHRAQRGLIGKGKADGNAAWYQDEAAKHPDQEVAVYGVPVQTRELFGVLHLKGFIVDDTVIYSGASLNNVYLHVGERYRYDRYHLITNRGLADSMVALLKDTVLASPAVHRLDQPNPPATKSIRGDIRALRERLSNSHYQSQVQDQAAPGSLGVTPLLGVGKRNPLNRLIQKLMASTRSHLVICTPYFNLPRPLMREIRQLLARGVRVDIIVGDKTANDFFIPPSEPFKVIGALPYLYEANLRRFAQAQQADIDAGRLNLLLWNDPGHSYHLKGLWVDQEFMLITGNNLNPRAFSLDLENGLLLHDPQQQLAAQKEQELAAIRANTSRINHYLDLETVDHYPEPVRKLLTRMNRVRADRLVSRLL</sequence>
<gene>
    <name evidence="9" type="primary">pssA</name>
    <name evidence="9" type="ORF">GQF02_05190</name>
</gene>
<keyword evidence="10" id="KW-1185">Reference proteome</keyword>
<feature type="domain" description="PLD phosphodiesterase" evidence="8">
    <location>
        <begin position="129"/>
        <end position="155"/>
    </location>
</feature>
<dbReference type="Gene3D" id="3.30.870.10">
    <property type="entry name" value="Endonuclease Chain A"/>
    <property type="match status" value="2"/>
</dbReference>
<dbReference type="SMART" id="SM00155">
    <property type="entry name" value="PLDc"/>
    <property type="match status" value="2"/>
</dbReference>
<evidence type="ECO:0000256" key="6">
    <source>
        <dbReference type="ARBA" id="ARBA00023209"/>
    </source>
</evidence>
<evidence type="ECO:0000256" key="1">
    <source>
        <dbReference type="ARBA" id="ARBA00010682"/>
    </source>
</evidence>
<accession>A0A845BQ35</accession>
<dbReference type="PANTHER" id="PTHR12586">
    <property type="entry name" value="CDP-DIACYLGLYCEROL--SERINE O-PHOSPHATIDYLTRANSFERASE"/>
    <property type="match status" value="1"/>
</dbReference>
<dbReference type="GO" id="GO:0032049">
    <property type="term" value="P:cardiolipin biosynthetic process"/>
    <property type="evidence" value="ECO:0007669"/>
    <property type="project" value="InterPro"/>
</dbReference>
<dbReference type="CDD" id="cd09136">
    <property type="entry name" value="PLDc_PSS_G_neg_2"/>
    <property type="match status" value="1"/>
</dbReference>
<dbReference type="InterPro" id="IPR025202">
    <property type="entry name" value="PLD-like_dom"/>
</dbReference>
<comment type="caution">
    <text evidence="9">The sequence shown here is derived from an EMBL/GenBank/DDBJ whole genome shotgun (WGS) entry which is preliminary data.</text>
</comment>
<evidence type="ECO:0000256" key="5">
    <source>
        <dbReference type="ARBA" id="ARBA00023098"/>
    </source>
</evidence>
<dbReference type="GO" id="GO:0005829">
    <property type="term" value="C:cytosol"/>
    <property type="evidence" value="ECO:0007669"/>
    <property type="project" value="TreeGrafter"/>
</dbReference>
<dbReference type="PROSITE" id="PS50035">
    <property type="entry name" value="PLD"/>
    <property type="match status" value="2"/>
</dbReference>
<keyword evidence="4" id="KW-0677">Repeat</keyword>
<dbReference type="Pfam" id="PF13091">
    <property type="entry name" value="PLDc_2"/>
    <property type="match status" value="2"/>
</dbReference>
<reference evidence="9 10" key="1">
    <citation type="submission" date="2019-12" db="EMBL/GenBank/DDBJ databases">
        <title>Neisseriaceae gen. nov. sp. Genome sequencing and assembly.</title>
        <authorList>
            <person name="Liu Z."/>
            <person name="Li A."/>
        </authorList>
    </citation>
    <scope>NUCLEOTIDE SEQUENCE [LARGE SCALE GENOMIC DNA]</scope>
    <source>
        <strain evidence="9 10">B2N2-7</strain>
    </source>
</reference>
<proteinExistence type="inferred from homology"/>
<dbReference type="NCBIfam" id="NF006946">
    <property type="entry name" value="PRK09428.1"/>
    <property type="match status" value="1"/>
</dbReference>
<dbReference type="Proteomes" id="UP000467214">
    <property type="component" value="Unassembled WGS sequence"/>
</dbReference>
<dbReference type="RefSeq" id="WP_160795386.1">
    <property type="nucleotide sequence ID" value="NZ_WSSB01000004.1"/>
</dbReference>
<dbReference type="EC" id="2.7.8.8" evidence="9"/>
<evidence type="ECO:0000313" key="9">
    <source>
        <dbReference type="EMBL" id="MXR36366.1"/>
    </source>
</evidence>
<protein>
    <submittedName>
        <fullName evidence="9">CDP-diacylglycerol--serine O-phosphatidyltransferase</fullName>
        <ecNumber evidence="9">2.7.8.8</ecNumber>
    </submittedName>
</protein>
<dbReference type="CDD" id="cd09134">
    <property type="entry name" value="PLDc_PSS_G_neg_1"/>
    <property type="match status" value="1"/>
</dbReference>
<keyword evidence="6" id="KW-0594">Phospholipid biosynthesis</keyword>
<organism evidence="9 10">
    <name type="scientific">Craterilacuibacter sinensis</name>
    <dbReference type="NCBI Taxonomy" id="2686017"/>
    <lineage>
        <taxon>Bacteria</taxon>
        <taxon>Pseudomonadati</taxon>
        <taxon>Pseudomonadota</taxon>
        <taxon>Betaproteobacteria</taxon>
        <taxon>Neisseriales</taxon>
        <taxon>Neisseriaceae</taxon>
        <taxon>Craterilacuibacter</taxon>
    </lineage>
</organism>
<dbReference type="EMBL" id="WSSB01000004">
    <property type="protein sequence ID" value="MXR36366.1"/>
    <property type="molecule type" value="Genomic_DNA"/>
</dbReference>
<dbReference type="InterPro" id="IPR001736">
    <property type="entry name" value="PLipase_D/transphosphatidylase"/>
</dbReference>
<dbReference type="PIRSF" id="PIRSF000850">
    <property type="entry name" value="Phospholipase_D_PSS"/>
    <property type="match status" value="1"/>
</dbReference>
<keyword evidence="2" id="KW-0444">Lipid biosynthesis</keyword>
<evidence type="ECO:0000256" key="3">
    <source>
        <dbReference type="ARBA" id="ARBA00022679"/>
    </source>
</evidence>
<evidence type="ECO:0000256" key="2">
    <source>
        <dbReference type="ARBA" id="ARBA00022516"/>
    </source>
</evidence>
<keyword evidence="3 9" id="KW-0808">Transferase</keyword>
<dbReference type="AlphaFoldDB" id="A0A845BQ35"/>
<evidence type="ECO:0000313" key="10">
    <source>
        <dbReference type="Proteomes" id="UP000467214"/>
    </source>
</evidence>
<evidence type="ECO:0000256" key="4">
    <source>
        <dbReference type="ARBA" id="ARBA00022737"/>
    </source>
</evidence>
<keyword evidence="5" id="KW-0443">Lipid metabolism</keyword>
<dbReference type="GO" id="GO:0003882">
    <property type="term" value="F:CDP-diacylglycerol-serine O-phosphatidyltransferase activity"/>
    <property type="evidence" value="ECO:0007669"/>
    <property type="project" value="UniProtKB-EC"/>
</dbReference>
<dbReference type="SUPFAM" id="SSF56024">
    <property type="entry name" value="Phospholipase D/nuclease"/>
    <property type="match status" value="2"/>
</dbReference>
<dbReference type="GO" id="GO:0008444">
    <property type="term" value="F:CDP-diacylglycerol-glycerol-3-phosphate 3-phosphatidyltransferase activity"/>
    <property type="evidence" value="ECO:0007669"/>
    <property type="project" value="InterPro"/>
</dbReference>
<dbReference type="PANTHER" id="PTHR12586:SF1">
    <property type="entry name" value="CDP-DIACYLGLYCEROL--GLYCEROL-3-PHOSPHATE 3-PHOSPHATIDYLTRANSFERASE, MITOCHONDRIAL"/>
    <property type="match status" value="1"/>
</dbReference>
<feature type="domain" description="PLD phosphodiesterase" evidence="8">
    <location>
        <begin position="350"/>
        <end position="377"/>
    </location>
</feature>
<name>A0A845BQ35_9NEIS</name>
<evidence type="ECO:0000259" key="8">
    <source>
        <dbReference type="PROSITE" id="PS50035"/>
    </source>
</evidence>
<comment type="similarity">
    <text evidence="1">Belongs to the CDP-alcohol phosphatidyltransferase class-II family.</text>
</comment>
<evidence type="ECO:0000256" key="7">
    <source>
        <dbReference type="ARBA" id="ARBA00023264"/>
    </source>
</evidence>
<keyword evidence="7" id="KW-1208">Phospholipid metabolism</keyword>